<dbReference type="InterPro" id="IPR007325">
    <property type="entry name" value="KFase/CYL"/>
</dbReference>
<dbReference type="RefSeq" id="WP_244728253.1">
    <property type="nucleotide sequence ID" value="NZ_CP095045.1"/>
</dbReference>
<dbReference type="PANTHER" id="PTHR34861">
    <property type="match status" value="1"/>
</dbReference>
<dbReference type="InterPro" id="IPR037175">
    <property type="entry name" value="KFase_sf"/>
</dbReference>
<reference evidence="1 2" key="1">
    <citation type="submission" date="2022-04" db="EMBL/GenBank/DDBJ databases">
        <title>Leucobacter sp. isolated from rhizosphere of garlic.</title>
        <authorList>
            <person name="Won M."/>
            <person name="Lee C.-M."/>
            <person name="Woen H.-Y."/>
            <person name="Kwon S.-W."/>
        </authorList>
    </citation>
    <scope>NUCLEOTIDE SEQUENCE [LARGE SCALE GENOMIC DNA]</scope>
    <source>
        <strain evidence="1 2">H21R-40</strain>
    </source>
</reference>
<gene>
    <name evidence="1" type="ORF">MUN78_01230</name>
</gene>
<evidence type="ECO:0000313" key="1">
    <source>
        <dbReference type="EMBL" id="UOQ57498.1"/>
    </source>
</evidence>
<organism evidence="1 2">
    <name type="scientific">Leucobacter allii</name>
    <dbReference type="NCBI Taxonomy" id="2932247"/>
    <lineage>
        <taxon>Bacteria</taxon>
        <taxon>Bacillati</taxon>
        <taxon>Actinomycetota</taxon>
        <taxon>Actinomycetes</taxon>
        <taxon>Micrococcales</taxon>
        <taxon>Microbacteriaceae</taxon>
        <taxon>Leucobacter</taxon>
    </lineage>
</organism>
<sequence>MRADAETDGYRALGRKLSNWGRWGPDDELGTINLITPERRAAAAALVSSGLSFGLGLPLGADGPQTGESGRQNPLHLMTRTVDDPPHPTGFHYFDDALFVHLQASTQLDGLAHVGYDGQLYNGVPVTAVTRAGAARLGVQHLATALTGRGVLLDIPRLLGRRLGRSEEISAALLERAAREQRVAIGAGDLLFIRTGWIARITEEHDRRGFFATEPGLALDTASWLADRDVAFVASDNWGVEATPARGGDEMPLHCVLIRDVGMPLGEMLDLEAVAAHAASIGRWEFFASCAALEVVGGVGSVLTPIVTF</sequence>
<keyword evidence="2" id="KW-1185">Reference proteome</keyword>
<accession>A0ABY4FMJ8</accession>
<proteinExistence type="predicted"/>
<dbReference type="Gene3D" id="3.50.30.50">
    <property type="entry name" value="Putative cyclase"/>
    <property type="match status" value="1"/>
</dbReference>
<dbReference type="Pfam" id="PF04199">
    <property type="entry name" value="Cyclase"/>
    <property type="match status" value="1"/>
</dbReference>
<dbReference type="PANTHER" id="PTHR34861:SF10">
    <property type="entry name" value="CYCLASE"/>
    <property type="match status" value="1"/>
</dbReference>
<dbReference type="EMBL" id="CP095045">
    <property type="protein sequence ID" value="UOQ57498.1"/>
    <property type="molecule type" value="Genomic_DNA"/>
</dbReference>
<dbReference type="Proteomes" id="UP000831786">
    <property type="component" value="Chromosome"/>
</dbReference>
<evidence type="ECO:0000313" key="2">
    <source>
        <dbReference type="Proteomes" id="UP000831786"/>
    </source>
</evidence>
<protein>
    <submittedName>
        <fullName evidence="1">Cyclase family protein</fullName>
    </submittedName>
</protein>
<dbReference type="SUPFAM" id="SSF102198">
    <property type="entry name" value="Putative cyclase"/>
    <property type="match status" value="1"/>
</dbReference>
<name>A0ABY4FMJ8_9MICO</name>